<gene>
    <name evidence="1" type="ORF">M9H77_08464</name>
</gene>
<proteinExistence type="predicted"/>
<protein>
    <submittedName>
        <fullName evidence="1">Uncharacterized protein</fullName>
    </submittedName>
</protein>
<dbReference type="EMBL" id="CM044702">
    <property type="protein sequence ID" value="KAI5677514.1"/>
    <property type="molecule type" value="Genomic_DNA"/>
</dbReference>
<keyword evidence="2" id="KW-1185">Reference proteome</keyword>
<evidence type="ECO:0000313" key="2">
    <source>
        <dbReference type="Proteomes" id="UP001060085"/>
    </source>
</evidence>
<comment type="caution">
    <text evidence="1">The sequence shown here is derived from an EMBL/GenBank/DDBJ whole genome shotgun (WGS) entry which is preliminary data.</text>
</comment>
<name>A0ACC0BY16_CATRO</name>
<reference evidence="2" key="1">
    <citation type="journal article" date="2023" name="Nat. Plants">
        <title>Single-cell RNA sequencing provides a high-resolution roadmap for understanding the multicellular compartmentation of specialized metabolism.</title>
        <authorList>
            <person name="Sun S."/>
            <person name="Shen X."/>
            <person name="Li Y."/>
            <person name="Li Y."/>
            <person name="Wang S."/>
            <person name="Li R."/>
            <person name="Zhang H."/>
            <person name="Shen G."/>
            <person name="Guo B."/>
            <person name="Wei J."/>
            <person name="Xu J."/>
            <person name="St-Pierre B."/>
            <person name="Chen S."/>
            <person name="Sun C."/>
        </authorList>
    </citation>
    <scope>NUCLEOTIDE SEQUENCE [LARGE SCALE GENOMIC DNA]</scope>
</reference>
<sequence length="143" mass="16276">MASQKKNKNSKITEKKKRVKEKLHWPALRKFAVPSDLESSMVAGANLSLSHDKSHRRYPLSVLSLSSGSLNHTRKKIQQQGEGEGIDFKRKRNDSTEYEESRGINQKSHHGQPWWLGPGLARHLLTKSKWTPTLQLRPKSSLG</sequence>
<accession>A0ACC0BY16</accession>
<organism evidence="1 2">
    <name type="scientific">Catharanthus roseus</name>
    <name type="common">Madagascar periwinkle</name>
    <name type="synonym">Vinca rosea</name>
    <dbReference type="NCBI Taxonomy" id="4058"/>
    <lineage>
        <taxon>Eukaryota</taxon>
        <taxon>Viridiplantae</taxon>
        <taxon>Streptophyta</taxon>
        <taxon>Embryophyta</taxon>
        <taxon>Tracheophyta</taxon>
        <taxon>Spermatophyta</taxon>
        <taxon>Magnoliopsida</taxon>
        <taxon>eudicotyledons</taxon>
        <taxon>Gunneridae</taxon>
        <taxon>Pentapetalae</taxon>
        <taxon>asterids</taxon>
        <taxon>lamiids</taxon>
        <taxon>Gentianales</taxon>
        <taxon>Apocynaceae</taxon>
        <taxon>Rauvolfioideae</taxon>
        <taxon>Vinceae</taxon>
        <taxon>Catharanthinae</taxon>
        <taxon>Catharanthus</taxon>
    </lineage>
</organism>
<dbReference type="Proteomes" id="UP001060085">
    <property type="component" value="Linkage Group LG02"/>
</dbReference>
<evidence type="ECO:0000313" key="1">
    <source>
        <dbReference type="EMBL" id="KAI5677514.1"/>
    </source>
</evidence>